<proteinExistence type="predicted"/>
<evidence type="ECO:0000313" key="1">
    <source>
        <dbReference type="EMBL" id="MEI5931232.1"/>
    </source>
</evidence>
<reference evidence="1 2" key="1">
    <citation type="submission" date="2024-03" db="EMBL/GenBank/DDBJ databases">
        <title>A Rare Waterborne Outbreak of Bacillus cereus in China: Epidemiologic Survey, Genomic Insights and Virulence Characteristics.</title>
        <authorList>
            <person name="Wang S."/>
        </authorList>
    </citation>
    <scope>NUCLEOTIDE SEQUENCE [LARGE SCALE GENOMIC DNA]</scope>
    <source>
        <strain evidence="1 2">BC008</strain>
    </source>
</reference>
<keyword evidence="1" id="KW-0675">Receptor</keyword>
<dbReference type="EMBL" id="JBBAGW010000009">
    <property type="protein sequence ID" value="MEI5931232.1"/>
    <property type="molecule type" value="Genomic_DNA"/>
</dbReference>
<dbReference type="Pfam" id="PF22871">
    <property type="entry name" value="AimR"/>
    <property type="match status" value="1"/>
</dbReference>
<organism evidence="1 2">
    <name type="scientific">Bacillus luti</name>
    <dbReference type="NCBI Taxonomy" id="2026191"/>
    <lineage>
        <taxon>Bacteria</taxon>
        <taxon>Bacillati</taxon>
        <taxon>Bacillota</taxon>
        <taxon>Bacilli</taxon>
        <taxon>Bacillales</taxon>
        <taxon>Bacillaceae</taxon>
        <taxon>Bacillus</taxon>
        <taxon>Bacillus cereus group</taxon>
    </lineage>
</organism>
<gene>
    <name evidence="1" type="ORF">WBS43_21175</name>
</gene>
<dbReference type="RefSeq" id="WP_185913946.1">
    <property type="nucleotide sequence ID" value="NZ_JBBAGV010000009.1"/>
</dbReference>
<sequence>MQKLLIKMKDDLFAAGITNKELAGRLGINEKKVSYYLNGKTQFSFQCFTETLMHLYKYNPELRKACLLEYCNKIKGNKNLKIGLEFVHARGEFDLLEALIKKAELSKDDVTKEWAEVYHILYKRSKENLVGKSLLTEVEKKRKTIKGTEMNLLLDIIYCYGIYDISDFRFLSSYACDVKEKIENEIPQKEKFLKQSFTIKINESIHATYLSLCKIKEAREYTSYLMKYLGEPGEYPISQASALNVIGESYIFEDYNKAKIYLEQALYVLGDTFNDKMKNKKRCIMNTLNFLKLYHGKDLDGLYLTDPAEIAFLEIKKGNKERAIQILNGIEKENGKLSAFQLCYMGIAKEDRKLIEKSLNEFEKNGNIFYTQLPKKYLGIL</sequence>
<accession>A0ABU8HWQ0</accession>
<protein>
    <submittedName>
        <fullName evidence="1">AimR family lysis-lysogeny pheromone receptor</fullName>
    </submittedName>
</protein>
<dbReference type="SUPFAM" id="SSF47413">
    <property type="entry name" value="lambda repressor-like DNA-binding domains"/>
    <property type="match status" value="1"/>
</dbReference>
<name>A0ABU8HWQ0_9BACI</name>
<evidence type="ECO:0000313" key="2">
    <source>
        <dbReference type="Proteomes" id="UP001365619"/>
    </source>
</evidence>
<dbReference type="InterPro" id="IPR010982">
    <property type="entry name" value="Lambda_DNA-bd_dom_sf"/>
</dbReference>
<dbReference type="Proteomes" id="UP001365619">
    <property type="component" value="Unassembled WGS sequence"/>
</dbReference>
<dbReference type="NCBIfam" id="NF038310">
    <property type="entry name" value="lysogeny_AimR"/>
    <property type="match status" value="1"/>
</dbReference>
<keyword evidence="2" id="KW-1185">Reference proteome</keyword>
<comment type="caution">
    <text evidence="1">The sequence shown here is derived from an EMBL/GenBank/DDBJ whole genome shotgun (WGS) entry which is preliminary data.</text>
</comment>
<dbReference type="InterPro" id="IPR047705">
    <property type="entry name" value="AimR-like"/>
</dbReference>